<dbReference type="InParanoid" id="K0IMK1"/>
<dbReference type="Proteomes" id="UP000008037">
    <property type="component" value="Chromosome"/>
</dbReference>
<dbReference type="BioCyc" id="CNIT1237085:G1324-1015-MONOMER"/>
<evidence type="ECO:0000313" key="3">
    <source>
        <dbReference type="EMBL" id="AFU57959.1"/>
    </source>
</evidence>
<dbReference type="GO" id="GO:0016787">
    <property type="term" value="F:hydrolase activity"/>
    <property type="evidence" value="ECO:0007669"/>
    <property type="project" value="UniProtKB-KW"/>
</dbReference>
<keyword evidence="2" id="KW-0378">Hydrolase</keyword>
<dbReference type="GeneID" id="13795412"/>
<dbReference type="GO" id="GO:0006935">
    <property type="term" value="P:chemotaxis"/>
    <property type="evidence" value="ECO:0007669"/>
    <property type="project" value="UniProtKB-KW"/>
</dbReference>
<name>K0IMK1_NITGG</name>
<dbReference type="Gene3D" id="3.40.1550.10">
    <property type="entry name" value="CheC-like"/>
    <property type="match status" value="1"/>
</dbReference>
<dbReference type="AlphaFoldDB" id="K0IMK1"/>
<dbReference type="STRING" id="1237085.Ngar_c10170"/>
<gene>
    <name evidence="3" type="ordered locus">Ngar_c10170</name>
</gene>
<dbReference type="HOGENOM" id="CLU_087860_2_0_2"/>
<dbReference type="SUPFAM" id="SSF103039">
    <property type="entry name" value="CheC-like"/>
    <property type="match status" value="1"/>
</dbReference>
<reference evidence="3 4" key="1">
    <citation type="journal article" date="2012" name="Environ. Microbiol.">
        <title>The genome of the ammonia-oxidizing Candidatus Nitrososphaera gargensis: insights into metabolic versatility and environmental adaptations.</title>
        <authorList>
            <person name="Spang A."/>
            <person name="Poehlein A."/>
            <person name="Offre P."/>
            <person name="Zumbragel S."/>
            <person name="Haider S."/>
            <person name="Rychlik N."/>
            <person name="Nowka B."/>
            <person name="Schmeisser C."/>
            <person name="Lebedeva E.V."/>
            <person name="Rattei T."/>
            <person name="Bohm C."/>
            <person name="Schmid M."/>
            <person name="Galushko A."/>
            <person name="Hatzenpichler R."/>
            <person name="Weinmaier T."/>
            <person name="Daniel R."/>
            <person name="Schleper C."/>
            <person name="Spieck E."/>
            <person name="Streit W."/>
            <person name="Wagner M."/>
        </authorList>
    </citation>
    <scope>NUCLEOTIDE SEQUENCE [LARGE SCALE GENOMIC DNA]</scope>
    <source>
        <strain evidence="4">Ga9.2</strain>
    </source>
</reference>
<protein>
    <submittedName>
        <fullName evidence="3">Putative chemotaxis protein cheC, inhibitor of mcp methylation</fullName>
    </submittedName>
</protein>
<keyword evidence="1" id="KW-0145">Chemotaxis</keyword>
<dbReference type="OrthoDB" id="182374at2157"/>
<dbReference type="PANTHER" id="PTHR43693">
    <property type="entry name" value="PROTEIN PHOSPHATASE CHEZ"/>
    <property type="match status" value="1"/>
</dbReference>
<organism evidence="3 4">
    <name type="scientific">Nitrososphaera gargensis (strain Ga9.2)</name>
    <dbReference type="NCBI Taxonomy" id="1237085"/>
    <lineage>
        <taxon>Archaea</taxon>
        <taxon>Nitrososphaerota</taxon>
        <taxon>Nitrososphaeria</taxon>
        <taxon>Nitrososphaerales</taxon>
        <taxon>Nitrososphaeraceae</taxon>
        <taxon>Nitrososphaera</taxon>
    </lineage>
</organism>
<dbReference type="EMBL" id="CP002408">
    <property type="protein sequence ID" value="AFU57959.1"/>
    <property type="molecule type" value="Genomic_DNA"/>
</dbReference>
<dbReference type="PANTHER" id="PTHR43693:SF1">
    <property type="entry name" value="PROTEIN PHOSPHATASE CHEZ"/>
    <property type="match status" value="1"/>
</dbReference>
<dbReference type="CDD" id="cd17905">
    <property type="entry name" value="CheC-like"/>
    <property type="match status" value="1"/>
</dbReference>
<keyword evidence="4" id="KW-1185">Reference proteome</keyword>
<dbReference type="RefSeq" id="WP_015018500.1">
    <property type="nucleotide sequence ID" value="NC_018719.1"/>
</dbReference>
<sequence>MIVKNNHVSISEAEITDLGTTISMLASGTSKSLAMMTGEEYTYSFGRINEVKPQYVDQLVQLFNEELCAVYLRADGDVTVGMMLFLTHEQARQLARRLLGNNDLKELDILGRSSISEVGNILFAGSFLNDMAKYTGFKMKCSVPGFATDTIHGIIEFPISDIAATDNILVIAESELVGKITGTRIKVLIIMGITDARKLAASTGTPKRKSE</sequence>
<evidence type="ECO:0000313" key="4">
    <source>
        <dbReference type="Proteomes" id="UP000008037"/>
    </source>
</evidence>
<evidence type="ECO:0000256" key="2">
    <source>
        <dbReference type="ARBA" id="ARBA00022801"/>
    </source>
</evidence>
<accession>K0IMK1</accession>
<dbReference type="InterPro" id="IPR028976">
    <property type="entry name" value="CheC-like_sf"/>
</dbReference>
<dbReference type="KEGG" id="nga:Ngar_c10170"/>
<dbReference type="InterPro" id="IPR050992">
    <property type="entry name" value="CheZ_family_phosphatases"/>
</dbReference>
<evidence type="ECO:0000256" key="1">
    <source>
        <dbReference type="ARBA" id="ARBA00022500"/>
    </source>
</evidence>
<proteinExistence type="predicted"/>